<comment type="caution">
    <text evidence="1">The sequence shown here is derived from an EMBL/GenBank/DDBJ whole genome shotgun (WGS) entry which is preliminary data.</text>
</comment>
<reference evidence="1" key="2">
    <citation type="submission" date="2020-09" db="EMBL/GenBank/DDBJ databases">
        <authorList>
            <person name="Sun Q."/>
            <person name="Zhou Y."/>
        </authorList>
    </citation>
    <scope>NUCLEOTIDE SEQUENCE</scope>
    <source>
        <strain evidence="1">CGMCC 4.7110</strain>
    </source>
</reference>
<dbReference type="Proteomes" id="UP000653411">
    <property type="component" value="Unassembled WGS sequence"/>
</dbReference>
<accession>A0A917XEC0</accession>
<keyword evidence="2" id="KW-1185">Reference proteome</keyword>
<sequence length="87" mass="9771">MLGSRAVSPCPAPTAATGWDVDYHERPIVWFTYFLQEAGHVLLDERDCEGLWPRGVRHDDAPFCETGITHRRTLATGHRVGHSVRTS</sequence>
<protein>
    <submittedName>
        <fullName evidence="1">Uncharacterized protein</fullName>
    </submittedName>
</protein>
<gene>
    <name evidence="1" type="ORF">GCM10011578_038940</name>
</gene>
<organism evidence="1 2">
    <name type="scientific">Streptomyces fuscichromogenes</name>
    <dbReference type="NCBI Taxonomy" id="1324013"/>
    <lineage>
        <taxon>Bacteria</taxon>
        <taxon>Bacillati</taxon>
        <taxon>Actinomycetota</taxon>
        <taxon>Actinomycetes</taxon>
        <taxon>Kitasatosporales</taxon>
        <taxon>Streptomycetaceae</taxon>
        <taxon>Streptomyces</taxon>
    </lineage>
</organism>
<dbReference type="EMBL" id="BMML01000008">
    <property type="protein sequence ID" value="GGN12236.1"/>
    <property type="molecule type" value="Genomic_DNA"/>
</dbReference>
<name>A0A917XEC0_9ACTN</name>
<evidence type="ECO:0000313" key="2">
    <source>
        <dbReference type="Proteomes" id="UP000653411"/>
    </source>
</evidence>
<reference evidence="1" key="1">
    <citation type="journal article" date="2014" name="Int. J. Syst. Evol. Microbiol.">
        <title>Complete genome sequence of Corynebacterium casei LMG S-19264T (=DSM 44701T), isolated from a smear-ripened cheese.</title>
        <authorList>
            <consortium name="US DOE Joint Genome Institute (JGI-PGF)"/>
            <person name="Walter F."/>
            <person name="Albersmeier A."/>
            <person name="Kalinowski J."/>
            <person name="Ruckert C."/>
        </authorList>
    </citation>
    <scope>NUCLEOTIDE SEQUENCE</scope>
    <source>
        <strain evidence="1">CGMCC 4.7110</strain>
    </source>
</reference>
<proteinExistence type="predicted"/>
<evidence type="ECO:0000313" key="1">
    <source>
        <dbReference type="EMBL" id="GGN12236.1"/>
    </source>
</evidence>
<dbReference type="AlphaFoldDB" id="A0A917XEC0"/>